<dbReference type="PANTHER" id="PTHR31190">
    <property type="entry name" value="DNA-BINDING DOMAIN"/>
    <property type="match status" value="1"/>
</dbReference>
<evidence type="ECO:0000256" key="2">
    <source>
        <dbReference type="ARBA" id="ARBA00023015"/>
    </source>
</evidence>
<reference evidence="9 10" key="1">
    <citation type="submission" date="2024-01" db="EMBL/GenBank/DDBJ databases">
        <title>The genomes of 5 underutilized Papilionoideae crops provide insights into root nodulation and disease resistanc.</title>
        <authorList>
            <person name="Yuan L."/>
        </authorList>
    </citation>
    <scope>NUCLEOTIDE SEQUENCE [LARGE SCALE GENOMIC DNA]</scope>
    <source>
        <strain evidence="9">ZHUSHIDOU_FW_LH</strain>
        <tissue evidence="9">Leaf</tissue>
    </source>
</reference>
<comment type="caution">
    <text evidence="9">The sequence shown here is derived from an EMBL/GenBank/DDBJ whole genome shotgun (WGS) entry which is preliminary data.</text>
</comment>
<dbReference type="InterPro" id="IPR001471">
    <property type="entry name" value="AP2/ERF_dom"/>
</dbReference>
<evidence type="ECO:0000256" key="3">
    <source>
        <dbReference type="ARBA" id="ARBA00023125"/>
    </source>
</evidence>
<evidence type="ECO:0000256" key="6">
    <source>
        <dbReference type="ARBA" id="ARBA00024343"/>
    </source>
</evidence>
<dbReference type="PANTHER" id="PTHR31190:SF193">
    <property type="entry name" value="AP2 DOMAIN CLASS TRANSCRIPTION FACTOR"/>
    <property type="match status" value="1"/>
</dbReference>
<dbReference type="GO" id="GO:0009873">
    <property type="term" value="P:ethylene-activated signaling pathway"/>
    <property type="evidence" value="ECO:0007669"/>
    <property type="project" value="InterPro"/>
</dbReference>
<feature type="compositionally biased region" description="Basic residues" evidence="7">
    <location>
        <begin position="240"/>
        <end position="250"/>
    </location>
</feature>
<comment type="subcellular location">
    <subcellularLocation>
        <location evidence="1">Nucleus</location>
    </subcellularLocation>
</comment>
<evidence type="ECO:0000313" key="10">
    <source>
        <dbReference type="Proteomes" id="UP001372338"/>
    </source>
</evidence>
<evidence type="ECO:0000256" key="4">
    <source>
        <dbReference type="ARBA" id="ARBA00023163"/>
    </source>
</evidence>
<dbReference type="Proteomes" id="UP001372338">
    <property type="component" value="Unassembled WGS sequence"/>
</dbReference>
<dbReference type="PRINTS" id="PR00367">
    <property type="entry name" value="ETHRSPELEMNT"/>
</dbReference>
<dbReference type="InterPro" id="IPR016177">
    <property type="entry name" value="DNA-bd_dom_sf"/>
</dbReference>
<evidence type="ECO:0000256" key="1">
    <source>
        <dbReference type="ARBA" id="ARBA00004123"/>
    </source>
</evidence>
<keyword evidence="2" id="KW-0805">Transcription regulation</keyword>
<gene>
    <name evidence="9" type="ORF">RIF29_40212</name>
</gene>
<dbReference type="PROSITE" id="PS51032">
    <property type="entry name" value="AP2_ERF"/>
    <property type="match status" value="1"/>
</dbReference>
<feature type="region of interest" description="Disordered" evidence="7">
    <location>
        <begin position="240"/>
        <end position="266"/>
    </location>
</feature>
<evidence type="ECO:0000256" key="7">
    <source>
        <dbReference type="SAM" id="MobiDB-lite"/>
    </source>
</evidence>
<dbReference type="InterPro" id="IPR036955">
    <property type="entry name" value="AP2/ERF_dom_sf"/>
</dbReference>
<dbReference type="Pfam" id="PF00847">
    <property type="entry name" value="AP2"/>
    <property type="match status" value="1"/>
</dbReference>
<organism evidence="9 10">
    <name type="scientific">Crotalaria pallida</name>
    <name type="common">Smooth rattlebox</name>
    <name type="synonym">Crotalaria striata</name>
    <dbReference type="NCBI Taxonomy" id="3830"/>
    <lineage>
        <taxon>Eukaryota</taxon>
        <taxon>Viridiplantae</taxon>
        <taxon>Streptophyta</taxon>
        <taxon>Embryophyta</taxon>
        <taxon>Tracheophyta</taxon>
        <taxon>Spermatophyta</taxon>
        <taxon>Magnoliopsida</taxon>
        <taxon>eudicotyledons</taxon>
        <taxon>Gunneridae</taxon>
        <taxon>Pentapetalae</taxon>
        <taxon>rosids</taxon>
        <taxon>fabids</taxon>
        <taxon>Fabales</taxon>
        <taxon>Fabaceae</taxon>
        <taxon>Papilionoideae</taxon>
        <taxon>50 kb inversion clade</taxon>
        <taxon>genistoids sensu lato</taxon>
        <taxon>core genistoids</taxon>
        <taxon>Crotalarieae</taxon>
        <taxon>Crotalaria</taxon>
    </lineage>
</organism>
<keyword evidence="4" id="KW-0804">Transcription</keyword>
<evidence type="ECO:0000256" key="5">
    <source>
        <dbReference type="ARBA" id="ARBA00023242"/>
    </source>
</evidence>
<dbReference type="GO" id="GO:0003700">
    <property type="term" value="F:DNA-binding transcription factor activity"/>
    <property type="evidence" value="ECO:0007669"/>
    <property type="project" value="InterPro"/>
</dbReference>
<feature type="compositionally biased region" description="Low complexity" evidence="7">
    <location>
        <begin position="118"/>
        <end position="134"/>
    </location>
</feature>
<dbReference type="InterPro" id="IPR044808">
    <property type="entry name" value="ERF_plant"/>
</dbReference>
<keyword evidence="10" id="KW-1185">Reference proteome</keyword>
<feature type="domain" description="AP2/ERF" evidence="8">
    <location>
        <begin position="145"/>
        <end position="203"/>
    </location>
</feature>
<proteinExistence type="inferred from homology"/>
<dbReference type="AlphaFoldDB" id="A0AAN9HRH4"/>
<dbReference type="CDD" id="cd00018">
    <property type="entry name" value="AP2"/>
    <property type="match status" value="1"/>
</dbReference>
<protein>
    <recommendedName>
        <fullName evidence="8">AP2/ERF domain-containing protein</fullName>
    </recommendedName>
</protein>
<dbReference type="SMART" id="SM00380">
    <property type="entry name" value="AP2"/>
    <property type="match status" value="1"/>
</dbReference>
<dbReference type="GO" id="GO:0005634">
    <property type="term" value="C:nucleus"/>
    <property type="evidence" value="ECO:0007669"/>
    <property type="project" value="UniProtKB-SubCell"/>
</dbReference>
<feature type="compositionally biased region" description="Polar residues" evidence="7">
    <location>
        <begin position="28"/>
        <end position="44"/>
    </location>
</feature>
<dbReference type="EMBL" id="JAYWIO010000008">
    <property type="protein sequence ID" value="KAK7245372.1"/>
    <property type="molecule type" value="Genomic_DNA"/>
</dbReference>
<name>A0AAN9HRH4_CROPI</name>
<dbReference type="FunFam" id="3.30.730.10:FF:000001">
    <property type="entry name" value="Ethylene-responsive transcription factor 2"/>
    <property type="match status" value="1"/>
</dbReference>
<feature type="compositionally biased region" description="Low complexity" evidence="7">
    <location>
        <begin position="46"/>
        <end position="58"/>
    </location>
</feature>
<dbReference type="GO" id="GO:0003677">
    <property type="term" value="F:DNA binding"/>
    <property type="evidence" value="ECO:0007669"/>
    <property type="project" value="UniProtKB-KW"/>
</dbReference>
<sequence length="303" mass="33300">MLGELEPFSWDDDLPLYFNDDNTTTLPISFNFSDPSQSQQTKEFSSSESNFSSGSQASLELQEVSSNSLTYAQVSPVHDAPTWFHPEGVVNNVSDFIIASEEAVSNSTYASPTPPLSIPSSYSSSSSSSSSSSPQILESNKEKRVFRGVRRRPWGKYAAEIRDSTRNGVRVWIGTFDTAEEAALAYDQAAYSTRGSLAVLNFPVEVVKESLKDMSSSNNKTNSSLELDGHFSSSPVLALKRKHSIRRKSSKSSSNNKKTKRVESRDQLEISGSKNVLVLEDLGADYLDQLLSLTTSSQIETTF</sequence>
<comment type="similarity">
    <text evidence="6">Belongs to the AP2/ERF transcription factor family. ERF subfamily.</text>
</comment>
<evidence type="ECO:0000313" key="9">
    <source>
        <dbReference type="EMBL" id="KAK7245372.1"/>
    </source>
</evidence>
<accession>A0AAN9HRH4</accession>
<feature type="region of interest" description="Disordered" evidence="7">
    <location>
        <begin position="28"/>
        <end position="58"/>
    </location>
</feature>
<feature type="region of interest" description="Disordered" evidence="7">
    <location>
        <begin position="107"/>
        <end position="142"/>
    </location>
</feature>
<dbReference type="SUPFAM" id="SSF54171">
    <property type="entry name" value="DNA-binding domain"/>
    <property type="match status" value="1"/>
</dbReference>
<keyword evidence="5" id="KW-0539">Nucleus</keyword>
<keyword evidence="3" id="KW-0238">DNA-binding</keyword>
<evidence type="ECO:0000259" key="8">
    <source>
        <dbReference type="PROSITE" id="PS51032"/>
    </source>
</evidence>
<dbReference type="Gene3D" id="3.30.730.10">
    <property type="entry name" value="AP2/ERF domain"/>
    <property type="match status" value="1"/>
</dbReference>